<name>A0A0T9KWM1_YERKR</name>
<dbReference type="AlphaFoldDB" id="A0A0T9KWM1"/>
<dbReference type="EMBL" id="CPYI01000003">
    <property type="protein sequence ID" value="CNE36026.1"/>
    <property type="molecule type" value="Genomic_DNA"/>
</dbReference>
<dbReference type="Proteomes" id="UP000045824">
    <property type="component" value="Unassembled WGS sequence"/>
</dbReference>
<sequence>MGEPLRRWDDDNDVVAHHCKILQTGYDSYGAKLREKPDIWVNVDID</sequence>
<organism evidence="1 2">
    <name type="scientific">Yersinia kristensenii</name>
    <dbReference type="NCBI Taxonomy" id="28152"/>
    <lineage>
        <taxon>Bacteria</taxon>
        <taxon>Pseudomonadati</taxon>
        <taxon>Pseudomonadota</taxon>
        <taxon>Gammaproteobacteria</taxon>
        <taxon>Enterobacterales</taxon>
        <taxon>Yersiniaceae</taxon>
        <taxon>Yersinia</taxon>
    </lineage>
</organism>
<gene>
    <name evidence="1" type="ORF">ERS008491_01075</name>
</gene>
<evidence type="ECO:0000313" key="1">
    <source>
        <dbReference type="EMBL" id="CNE36026.1"/>
    </source>
</evidence>
<evidence type="ECO:0000313" key="2">
    <source>
        <dbReference type="Proteomes" id="UP000045824"/>
    </source>
</evidence>
<reference evidence="1 2" key="1">
    <citation type="submission" date="2015-03" db="EMBL/GenBank/DDBJ databases">
        <authorList>
            <person name="Murphy D."/>
        </authorList>
    </citation>
    <scope>NUCLEOTIDE SEQUENCE [LARGE SCALE GENOMIC DNA]</scope>
    <source>
        <strain evidence="1 2">FCF326</strain>
    </source>
</reference>
<proteinExistence type="predicted"/>
<accession>A0A0T9KWM1</accession>
<protein>
    <submittedName>
        <fullName evidence="1">Uncharacterized protein</fullName>
    </submittedName>
</protein>